<reference evidence="9" key="2">
    <citation type="journal article" date="2021" name="PeerJ">
        <title>Extensive microbial diversity within the chicken gut microbiome revealed by metagenomics and culture.</title>
        <authorList>
            <person name="Gilroy R."/>
            <person name="Ravi A."/>
            <person name="Getino M."/>
            <person name="Pursley I."/>
            <person name="Horton D.L."/>
            <person name="Alikhan N.F."/>
            <person name="Baker D."/>
            <person name="Gharbi K."/>
            <person name="Hall N."/>
            <person name="Watson M."/>
            <person name="Adriaenssens E.M."/>
            <person name="Foster-Nyarko E."/>
            <person name="Jarju S."/>
            <person name="Secka A."/>
            <person name="Antonio M."/>
            <person name="Oren A."/>
            <person name="Chaudhuri R.R."/>
            <person name="La Ragione R."/>
            <person name="Hildebrand F."/>
            <person name="Pallen M.J."/>
        </authorList>
    </citation>
    <scope>NUCLEOTIDE SEQUENCE</scope>
    <source>
        <strain evidence="9">20514</strain>
    </source>
</reference>
<dbReference type="Proteomes" id="UP000810252">
    <property type="component" value="Unassembled WGS sequence"/>
</dbReference>
<dbReference type="PIRSF" id="PIRSF000193">
    <property type="entry name" value="Pyrrol-5-carb_rd"/>
    <property type="match status" value="1"/>
</dbReference>
<evidence type="ECO:0000256" key="3">
    <source>
        <dbReference type="ARBA" id="ARBA00023002"/>
    </source>
</evidence>
<evidence type="ECO:0000259" key="8">
    <source>
        <dbReference type="Pfam" id="PF14748"/>
    </source>
</evidence>
<keyword evidence="4" id="KW-0963">Cytoplasm</keyword>
<evidence type="ECO:0000256" key="1">
    <source>
        <dbReference type="ARBA" id="ARBA00005525"/>
    </source>
</evidence>
<dbReference type="GO" id="GO:0055129">
    <property type="term" value="P:L-proline biosynthetic process"/>
    <property type="evidence" value="ECO:0007669"/>
    <property type="project" value="UniProtKB-UniRule"/>
</dbReference>
<feature type="binding site" evidence="6">
    <location>
        <position position="60"/>
    </location>
    <ligand>
        <name>NADPH</name>
        <dbReference type="ChEBI" id="CHEBI:57783"/>
    </ligand>
</feature>
<evidence type="ECO:0000256" key="5">
    <source>
        <dbReference type="NCBIfam" id="TIGR00112"/>
    </source>
</evidence>
<dbReference type="PANTHER" id="PTHR11645">
    <property type="entry name" value="PYRROLINE-5-CARBOXYLATE REDUCTASE"/>
    <property type="match status" value="1"/>
</dbReference>
<dbReference type="InterPro" id="IPR029036">
    <property type="entry name" value="P5CR_dimer"/>
</dbReference>
<comment type="catalytic activity">
    <reaction evidence="4">
        <text>L-proline + NADP(+) = (S)-1-pyrroline-5-carboxylate + NADPH + 2 H(+)</text>
        <dbReference type="Rhea" id="RHEA:14109"/>
        <dbReference type="ChEBI" id="CHEBI:15378"/>
        <dbReference type="ChEBI" id="CHEBI:17388"/>
        <dbReference type="ChEBI" id="CHEBI:57783"/>
        <dbReference type="ChEBI" id="CHEBI:58349"/>
        <dbReference type="ChEBI" id="CHEBI:60039"/>
        <dbReference type="EC" id="1.5.1.2"/>
    </reaction>
</comment>
<accession>A0A9D9HF65</accession>
<evidence type="ECO:0000313" key="9">
    <source>
        <dbReference type="EMBL" id="MBO8448604.1"/>
    </source>
</evidence>
<gene>
    <name evidence="4 9" type="primary">proC</name>
    <name evidence="9" type="ORF">IAC29_04960</name>
</gene>
<dbReference type="Gene3D" id="1.10.3730.10">
    <property type="entry name" value="ProC C-terminal domain-like"/>
    <property type="match status" value="1"/>
</dbReference>
<feature type="domain" description="Pyrroline-5-carboxylate reductase catalytic N-terminal" evidence="7">
    <location>
        <begin position="6"/>
        <end position="90"/>
    </location>
</feature>
<comment type="function">
    <text evidence="4">Catalyzes the reduction of 1-pyrroline-5-carboxylate (PCA) to L-proline.</text>
</comment>
<comment type="catalytic activity">
    <reaction evidence="4">
        <text>L-proline + NAD(+) = (S)-1-pyrroline-5-carboxylate + NADH + 2 H(+)</text>
        <dbReference type="Rhea" id="RHEA:14105"/>
        <dbReference type="ChEBI" id="CHEBI:15378"/>
        <dbReference type="ChEBI" id="CHEBI:17388"/>
        <dbReference type="ChEBI" id="CHEBI:57540"/>
        <dbReference type="ChEBI" id="CHEBI:57945"/>
        <dbReference type="ChEBI" id="CHEBI:60039"/>
        <dbReference type="EC" id="1.5.1.2"/>
    </reaction>
</comment>
<feature type="domain" description="Pyrroline-5-carboxylate reductase dimerisation" evidence="8">
    <location>
        <begin position="165"/>
        <end position="260"/>
    </location>
</feature>
<dbReference type="SUPFAM" id="SSF48179">
    <property type="entry name" value="6-phosphogluconate dehydrogenase C-terminal domain-like"/>
    <property type="match status" value="1"/>
</dbReference>
<comment type="similarity">
    <text evidence="1 4">Belongs to the pyrroline-5-carboxylate reductase family.</text>
</comment>
<dbReference type="EC" id="1.5.1.2" evidence="4 5"/>
<dbReference type="HAMAP" id="MF_01925">
    <property type="entry name" value="P5C_reductase"/>
    <property type="match status" value="1"/>
</dbReference>
<dbReference type="InterPro" id="IPR008927">
    <property type="entry name" value="6-PGluconate_DH-like_C_sf"/>
</dbReference>
<evidence type="ECO:0000256" key="2">
    <source>
        <dbReference type="ARBA" id="ARBA00022857"/>
    </source>
</evidence>
<comment type="subcellular location">
    <subcellularLocation>
        <location evidence="4">Cytoplasm</location>
    </subcellularLocation>
</comment>
<dbReference type="Gene3D" id="3.40.50.720">
    <property type="entry name" value="NAD(P)-binding Rossmann-like Domain"/>
    <property type="match status" value="1"/>
</dbReference>
<feature type="binding site" evidence="6">
    <location>
        <begin position="73"/>
        <end position="76"/>
    </location>
    <ligand>
        <name>NADP(+)</name>
        <dbReference type="ChEBI" id="CHEBI:58349"/>
    </ligand>
</feature>
<evidence type="ECO:0000256" key="6">
    <source>
        <dbReference type="PIRSR" id="PIRSR000193-1"/>
    </source>
</evidence>
<dbReference type="EMBL" id="JADIMQ010000072">
    <property type="protein sequence ID" value="MBO8448604.1"/>
    <property type="molecule type" value="Genomic_DNA"/>
</dbReference>
<dbReference type="NCBIfam" id="TIGR00112">
    <property type="entry name" value="proC"/>
    <property type="match status" value="1"/>
</dbReference>
<dbReference type="AlphaFoldDB" id="A0A9D9HF65"/>
<dbReference type="Pfam" id="PF03807">
    <property type="entry name" value="F420_oxidored"/>
    <property type="match status" value="1"/>
</dbReference>
<dbReference type="Pfam" id="PF14748">
    <property type="entry name" value="P5CR_dimer"/>
    <property type="match status" value="1"/>
</dbReference>
<organism evidence="9 10">
    <name type="scientific">Candidatus Cryptobacteroides merdigallinarum</name>
    <dbReference type="NCBI Taxonomy" id="2840770"/>
    <lineage>
        <taxon>Bacteria</taxon>
        <taxon>Pseudomonadati</taxon>
        <taxon>Bacteroidota</taxon>
        <taxon>Bacteroidia</taxon>
        <taxon>Bacteroidales</taxon>
        <taxon>Candidatus Cryptobacteroides</taxon>
    </lineage>
</organism>
<dbReference type="PANTHER" id="PTHR11645:SF0">
    <property type="entry name" value="PYRROLINE-5-CARBOXYLATE REDUCTASE 3"/>
    <property type="match status" value="1"/>
</dbReference>
<dbReference type="InterPro" id="IPR036291">
    <property type="entry name" value="NAD(P)-bd_dom_sf"/>
</dbReference>
<dbReference type="SUPFAM" id="SSF51735">
    <property type="entry name" value="NAD(P)-binding Rossmann-fold domains"/>
    <property type="match status" value="1"/>
</dbReference>
<keyword evidence="2 4" id="KW-0521">NADP</keyword>
<keyword evidence="4" id="KW-0641">Proline biosynthesis</keyword>
<keyword evidence="3 4" id="KW-0560">Oxidoreductase</keyword>
<comment type="pathway">
    <text evidence="4">Amino-acid biosynthesis; L-proline biosynthesis; L-proline from L-glutamate 5-semialdehyde: step 1/1.</text>
</comment>
<comment type="caution">
    <text evidence="9">The sequence shown here is derived from an EMBL/GenBank/DDBJ whole genome shotgun (WGS) entry which is preliminary data.</text>
</comment>
<feature type="binding site" evidence="6">
    <location>
        <begin position="10"/>
        <end position="15"/>
    </location>
    <ligand>
        <name>NADP(+)</name>
        <dbReference type="ChEBI" id="CHEBI:58349"/>
    </ligand>
</feature>
<proteinExistence type="inferred from homology"/>
<sequence>MGAIDRICIIGAGNMGGAIAGGIFRNPEFSPGRITVTARTQETVDRVKAANPGICGTTDNAAAAAGADLVVIAVKPWQIKDVIGEIRGVTDYGRCTVASVVAGVSFREMKEMFSAAPALLRIIPNTAIALGKSTTFIARDGVDDETAAEVGRLFGSMGEVIEVPEEMMPAGTALASCGIAYALKYIDAAIKGGVEIGFSAEESRRIVMKTVEGALALMQANGTMPGTEIDKVTTPGGYTFRGLSAMEEHGFSKAVLEGLLHSMR</sequence>
<evidence type="ECO:0000256" key="4">
    <source>
        <dbReference type="HAMAP-Rule" id="MF_01925"/>
    </source>
</evidence>
<reference evidence="9" key="1">
    <citation type="submission" date="2020-10" db="EMBL/GenBank/DDBJ databases">
        <authorList>
            <person name="Gilroy R."/>
        </authorList>
    </citation>
    <scope>NUCLEOTIDE SEQUENCE</scope>
    <source>
        <strain evidence="9">20514</strain>
    </source>
</reference>
<protein>
    <recommendedName>
        <fullName evidence="4 5">Pyrroline-5-carboxylate reductase</fullName>
        <shortName evidence="4">P5C reductase</shortName>
        <shortName evidence="4">P5CR</shortName>
        <ecNumber evidence="4 5">1.5.1.2</ecNumber>
    </recommendedName>
    <alternativeName>
        <fullName evidence="4">PCA reductase</fullName>
    </alternativeName>
</protein>
<evidence type="ECO:0000313" key="10">
    <source>
        <dbReference type="Proteomes" id="UP000810252"/>
    </source>
</evidence>
<dbReference type="InterPro" id="IPR028939">
    <property type="entry name" value="P5C_Rdtase_cat_N"/>
</dbReference>
<name>A0A9D9HF65_9BACT</name>
<dbReference type="GO" id="GO:0005737">
    <property type="term" value="C:cytoplasm"/>
    <property type="evidence" value="ECO:0007669"/>
    <property type="project" value="UniProtKB-SubCell"/>
</dbReference>
<dbReference type="InterPro" id="IPR000304">
    <property type="entry name" value="Pyrroline-COOH_reductase"/>
</dbReference>
<evidence type="ECO:0000259" key="7">
    <source>
        <dbReference type="Pfam" id="PF03807"/>
    </source>
</evidence>
<dbReference type="GO" id="GO:0004735">
    <property type="term" value="F:pyrroline-5-carboxylate reductase activity"/>
    <property type="evidence" value="ECO:0007669"/>
    <property type="project" value="UniProtKB-UniRule"/>
</dbReference>
<keyword evidence="4" id="KW-0028">Amino-acid biosynthesis</keyword>